<dbReference type="EC" id="2.7.13.3" evidence="2"/>
<dbReference type="Gene3D" id="2.130.10.10">
    <property type="entry name" value="YVTN repeat-like/Quinoprotein amine dehydrogenase"/>
    <property type="match status" value="2"/>
</dbReference>
<keyword evidence="4" id="KW-0808">Transferase</keyword>
<dbReference type="InterPro" id="IPR050482">
    <property type="entry name" value="Sensor_HK_TwoCompSys"/>
</dbReference>
<evidence type="ECO:0000313" key="13">
    <source>
        <dbReference type="Proteomes" id="UP000808337"/>
    </source>
</evidence>
<evidence type="ECO:0000256" key="4">
    <source>
        <dbReference type="ARBA" id="ARBA00022679"/>
    </source>
</evidence>
<evidence type="ECO:0000256" key="6">
    <source>
        <dbReference type="ARBA" id="ARBA00022777"/>
    </source>
</evidence>
<evidence type="ECO:0000256" key="2">
    <source>
        <dbReference type="ARBA" id="ARBA00012438"/>
    </source>
</evidence>
<dbReference type="InterPro" id="IPR011712">
    <property type="entry name" value="Sig_transdc_His_kin_sub3_dim/P"/>
</dbReference>
<evidence type="ECO:0000259" key="10">
    <source>
        <dbReference type="Pfam" id="PF07495"/>
    </source>
</evidence>
<dbReference type="GO" id="GO:0016020">
    <property type="term" value="C:membrane"/>
    <property type="evidence" value="ECO:0007669"/>
    <property type="project" value="InterPro"/>
</dbReference>
<evidence type="ECO:0000256" key="5">
    <source>
        <dbReference type="ARBA" id="ARBA00022741"/>
    </source>
</evidence>
<dbReference type="InterPro" id="IPR011123">
    <property type="entry name" value="Y_Y_Y"/>
</dbReference>
<dbReference type="GO" id="GO:0005524">
    <property type="term" value="F:ATP binding"/>
    <property type="evidence" value="ECO:0007669"/>
    <property type="project" value="UniProtKB-KW"/>
</dbReference>
<dbReference type="PANTHER" id="PTHR24421:SF10">
    <property type="entry name" value="NITRATE_NITRITE SENSOR PROTEIN NARQ"/>
    <property type="match status" value="1"/>
</dbReference>
<evidence type="ECO:0000313" key="12">
    <source>
        <dbReference type="EMBL" id="MBK9983438.1"/>
    </source>
</evidence>
<reference evidence="12 13" key="1">
    <citation type="submission" date="2020-10" db="EMBL/GenBank/DDBJ databases">
        <title>Connecting structure to function with the recovery of over 1000 high-quality activated sludge metagenome-assembled genomes encoding full-length rRNA genes using long-read sequencing.</title>
        <authorList>
            <person name="Singleton C.M."/>
            <person name="Petriglieri F."/>
            <person name="Kristensen J.M."/>
            <person name="Kirkegaard R.H."/>
            <person name="Michaelsen T.Y."/>
            <person name="Andersen M.H."/>
            <person name="Karst S.M."/>
            <person name="Dueholm M.S."/>
            <person name="Nielsen P.H."/>
            <person name="Albertsen M."/>
        </authorList>
    </citation>
    <scope>NUCLEOTIDE SEQUENCE [LARGE SCALE GENOMIC DNA]</scope>
    <source>
        <strain evidence="12">Ribe_18-Q3-R11-54_MAXAC.273</strain>
    </source>
</reference>
<dbReference type="Pfam" id="PF07730">
    <property type="entry name" value="HisKA_3"/>
    <property type="match status" value="1"/>
</dbReference>
<dbReference type="GO" id="GO:0046983">
    <property type="term" value="F:protein dimerization activity"/>
    <property type="evidence" value="ECO:0007669"/>
    <property type="project" value="InterPro"/>
</dbReference>
<evidence type="ECO:0000256" key="3">
    <source>
        <dbReference type="ARBA" id="ARBA00022553"/>
    </source>
</evidence>
<organism evidence="12 13">
    <name type="scientific">Candidatus Opimibacter skivensis</name>
    <dbReference type="NCBI Taxonomy" id="2982028"/>
    <lineage>
        <taxon>Bacteria</taxon>
        <taxon>Pseudomonadati</taxon>
        <taxon>Bacteroidota</taxon>
        <taxon>Saprospiria</taxon>
        <taxon>Saprospirales</taxon>
        <taxon>Saprospiraceae</taxon>
        <taxon>Candidatus Opimibacter</taxon>
    </lineage>
</organism>
<feature type="transmembrane region" description="Helical" evidence="9">
    <location>
        <begin position="748"/>
        <end position="770"/>
    </location>
</feature>
<keyword evidence="9" id="KW-1133">Transmembrane helix</keyword>
<dbReference type="InterPro" id="IPR036890">
    <property type="entry name" value="HATPase_C_sf"/>
</dbReference>
<keyword evidence="6" id="KW-0418">Kinase</keyword>
<feature type="domain" description="Two component regulator three Y" evidence="10">
    <location>
        <begin position="681"/>
        <end position="745"/>
    </location>
</feature>
<dbReference type="InterPro" id="IPR015943">
    <property type="entry name" value="WD40/YVTN_repeat-like_dom_sf"/>
</dbReference>
<keyword evidence="5" id="KW-0547">Nucleotide-binding</keyword>
<proteinExistence type="predicted"/>
<keyword evidence="7" id="KW-0067">ATP-binding</keyword>
<dbReference type="PANTHER" id="PTHR24421">
    <property type="entry name" value="NITRATE/NITRITE SENSOR PROTEIN NARX-RELATED"/>
    <property type="match status" value="1"/>
</dbReference>
<dbReference type="AlphaFoldDB" id="A0A9D7SWT8"/>
<gene>
    <name evidence="12" type="ORF">IPP15_13805</name>
</gene>
<sequence length="999" mass="114776">MRIIFIGVLFWTLHYQVSNAQETEKLFSILHPSQNSNYYIYTSPRHHLTFLSSTDGLNVYDGLHIRTYRQSTNHMHGYNIQSNFFEDKTGLIWFTTYEALHVFDPVKDEFEYYFMVNSCGDTLKENYKAFWLDGQHLFLKAGTEFFVFDVYGRKPEKNYALDLSDYFELSGMNTGPTTDIVYGNRKGFYHTRLYPDGAFNILKDTALKISTIYPCDLNSVWVGNVTGSISRYYFKEKSFSDSIRISNTAINGLARLSTTQLLATASSRKLYTVNLQKQQVSDSIVPLISTTKEGVKNLVVPYVDADSTLWIGADGKGTLFRNLRKQKFDHWLNSVSVTKIFQVASKDYYVFTRQSGIYQLDQNGKRINHWNQLPDRKENFTSLASAQIDQHSIIFSNQNNLFTLDLNTGRIIVLKSESPYALNYIEQMEMLQNGKILLSDSGNKLYEITISVNRYYLTPYLDCSALTRHATYFMEAPDQTLFVSNDEVDILVFEYDIAQHKHQYAYSLAIAGGIRTLSSGKEPSVIYIGNSVGLFKVNLDKRQVKPVIDPNKLLLQTIYTSLTDRFDNLWVGTNHGLIKYYTENNETKLYSIMDGIQDLEYNTHASLLTSDGEMLFGGVNGINHFIPDKVYPSEKPAPVYINEILINDENDTTFGVPQYIKSLTLPYERNTISFGFHAIDNGDPEATRARYRLVGNEPDSLDTRSADGFARYANLRPGSYTFSIVSRNSDNVLSREPREISIKILKPYWMTWWFILLTLGTSGWIIYYFIRSYYSRKLERKNQLLREQALIIEKQKAIEDERTRIAAEMHDDLGSGLTTIRYLSDKALKEIEETKEVSQIKKIAEQSNMLIRKMSEIIWAMNSRYDNTENLIGYLRHYASEYLEGYQIPVQFILPEDGIQPLSIGGEKRRNIFMVFKETLHNTVKHANAKSIIIRVDVNNQFALRISEMGGIGFDPAASMEKGNGLYNAEHRMTAVKGSIKYEKLENSMDIHITVPLED</sequence>
<keyword evidence="9" id="KW-0472">Membrane</keyword>
<comment type="catalytic activity">
    <reaction evidence="1">
        <text>ATP + protein L-histidine = ADP + protein N-phospho-L-histidine.</text>
        <dbReference type="EC" id="2.7.13.3"/>
    </reaction>
</comment>
<keyword evidence="8" id="KW-0902">Two-component regulatory system</keyword>
<dbReference type="InterPro" id="IPR013783">
    <property type="entry name" value="Ig-like_fold"/>
</dbReference>
<dbReference type="EMBL" id="JADKGY010000020">
    <property type="protein sequence ID" value="MBK9983438.1"/>
    <property type="molecule type" value="Genomic_DNA"/>
</dbReference>
<dbReference type="Proteomes" id="UP000808337">
    <property type="component" value="Unassembled WGS sequence"/>
</dbReference>
<protein>
    <recommendedName>
        <fullName evidence="2">histidine kinase</fullName>
        <ecNumber evidence="2">2.7.13.3</ecNumber>
    </recommendedName>
</protein>
<evidence type="ECO:0000256" key="8">
    <source>
        <dbReference type="ARBA" id="ARBA00023012"/>
    </source>
</evidence>
<keyword evidence="9" id="KW-0812">Transmembrane</keyword>
<name>A0A9D7SWT8_9BACT</name>
<evidence type="ECO:0000259" key="11">
    <source>
        <dbReference type="Pfam" id="PF07730"/>
    </source>
</evidence>
<evidence type="ECO:0000256" key="9">
    <source>
        <dbReference type="SAM" id="Phobius"/>
    </source>
</evidence>
<dbReference type="SUPFAM" id="SSF101898">
    <property type="entry name" value="NHL repeat"/>
    <property type="match status" value="1"/>
</dbReference>
<dbReference type="Gene3D" id="3.30.565.10">
    <property type="entry name" value="Histidine kinase-like ATPase, C-terminal domain"/>
    <property type="match status" value="1"/>
</dbReference>
<keyword evidence="3" id="KW-0597">Phosphoprotein</keyword>
<evidence type="ECO:0000256" key="1">
    <source>
        <dbReference type="ARBA" id="ARBA00000085"/>
    </source>
</evidence>
<dbReference type="Pfam" id="PF07495">
    <property type="entry name" value="Y_Y_Y"/>
    <property type="match status" value="1"/>
</dbReference>
<dbReference type="SUPFAM" id="SSF63829">
    <property type="entry name" value="Calcium-dependent phosphotriesterase"/>
    <property type="match status" value="1"/>
</dbReference>
<dbReference type="GO" id="GO:0000155">
    <property type="term" value="F:phosphorelay sensor kinase activity"/>
    <property type="evidence" value="ECO:0007669"/>
    <property type="project" value="InterPro"/>
</dbReference>
<comment type="caution">
    <text evidence="12">The sequence shown here is derived from an EMBL/GenBank/DDBJ whole genome shotgun (WGS) entry which is preliminary data.</text>
</comment>
<feature type="domain" description="Signal transduction histidine kinase subgroup 3 dimerisation and phosphoacceptor" evidence="11">
    <location>
        <begin position="801"/>
        <end position="862"/>
    </location>
</feature>
<dbReference type="Gene3D" id="1.20.5.1930">
    <property type="match status" value="1"/>
</dbReference>
<dbReference type="Gene3D" id="2.60.40.10">
    <property type="entry name" value="Immunoglobulins"/>
    <property type="match status" value="1"/>
</dbReference>
<evidence type="ECO:0000256" key="7">
    <source>
        <dbReference type="ARBA" id="ARBA00022840"/>
    </source>
</evidence>
<accession>A0A9D7SWT8</accession>